<dbReference type="SUPFAM" id="SSF109998">
    <property type="entry name" value="Triger factor/SurA peptide-binding domain-like"/>
    <property type="match status" value="1"/>
</dbReference>
<evidence type="ECO:0000313" key="15">
    <source>
        <dbReference type="EMBL" id="SEH69021.1"/>
    </source>
</evidence>
<evidence type="ECO:0000256" key="11">
    <source>
        <dbReference type="HAMAP-Rule" id="MF_00303"/>
    </source>
</evidence>
<evidence type="ECO:0000256" key="3">
    <source>
        <dbReference type="ARBA" id="ARBA00013194"/>
    </source>
</evidence>
<dbReference type="SUPFAM" id="SSF54534">
    <property type="entry name" value="FKBP-like"/>
    <property type="match status" value="1"/>
</dbReference>
<reference evidence="17 18" key="2">
    <citation type="submission" date="2016-06" db="EMBL/GenBank/DDBJ databases">
        <authorList>
            <person name="Petersen J."/>
            <person name="Sayavedra L."/>
        </authorList>
    </citation>
    <scope>NUCLEOTIDE SEQUENCE [LARGE SCALE GENOMIC DNA]</scope>
    <source>
        <strain evidence="18">BazSymA</strain>
        <strain evidence="17">BazSymB</strain>
    </source>
</reference>
<dbReference type="SUPFAM" id="SSF102735">
    <property type="entry name" value="Trigger factor ribosome-binding domain"/>
    <property type="match status" value="1"/>
</dbReference>
<comment type="subcellular location">
    <subcellularLocation>
        <location evidence="11">Cytoplasm</location>
    </subcellularLocation>
    <text evidence="11">About half TF is bound to the ribosome near the polypeptide exit tunnel while the other half is free in the cytoplasm.</text>
</comment>
<dbReference type="GO" id="GO:0051083">
    <property type="term" value="P:'de novo' cotranslational protein folding"/>
    <property type="evidence" value="ECO:0007669"/>
    <property type="project" value="TreeGrafter"/>
</dbReference>
<dbReference type="GO" id="GO:0043335">
    <property type="term" value="P:protein unfolding"/>
    <property type="evidence" value="ECO:0007669"/>
    <property type="project" value="TreeGrafter"/>
</dbReference>
<dbReference type="InterPro" id="IPR027304">
    <property type="entry name" value="Trigger_fact/SurA_dom_sf"/>
</dbReference>
<dbReference type="OrthoDB" id="9767721at2"/>
<dbReference type="EMBL" id="CDSC02000105">
    <property type="protein sequence ID" value="SEH69021.1"/>
    <property type="molecule type" value="Genomic_DNA"/>
</dbReference>
<accession>A0A1H6K9L6</accession>
<evidence type="ECO:0000256" key="1">
    <source>
        <dbReference type="ARBA" id="ARBA00000971"/>
    </source>
</evidence>
<keyword evidence="7 11" id="KW-0143">Chaperone</keyword>
<dbReference type="EMBL" id="CVUD02000109">
    <property type="protein sequence ID" value="SEH72133.1"/>
    <property type="molecule type" value="Genomic_DNA"/>
</dbReference>
<dbReference type="GO" id="GO:0003755">
    <property type="term" value="F:peptidyl-prolyl cis-trans isomerase activity"/>
    <property type="evidence" value="ECO:0007669"/>
    <property type="project" value="UniProtKB-UniRule"/>
</dbReference>
<keyword evidence="6 11" id="KW-0697">Rotamase</keyword>
<evidence type="ECO:0000256" key="6">
    <source>
        <dbReference type="ARBA" id="ARBA00023110"/>
    </source>
</evidence>
<reference evidence="16" key="1">
    <citation type="submission" date="2016-06" db="EMBL/GenBank/DDBJ databases">
        <authorList>
            <person name="Olsen C.W."/>
            <person name="Carey S."/>
            <person name="Hinshaw L."/>
            <person name="Karasin A.I."/>
        </authorList>
    </citation>
    <scope>NUCLEOTIDE SEQUENCE [LARGE SCALE GENOMIC DNA]</scope>
    <source>
        <strain evidence="15">BazSymA</strain>
        <strain evidence="16">BazSymB</strain>
    </source>
</reference>
<comment type="function">
    <text evidence="11">Involved in protein export. Acts as a chaperone by maintaining the newly synthesized protein in an open conformation. Functions as a peptidyl-prolyl cis-trans isomerase.</text>
</comment>
<dbReference type="Proteomes" id="UP000198559">
    <property type="component" value="Unassembled WGS sequence"/>
</dbReference>
<dbReference type="Proteomes" id="UP000198988">
    <property type="component" value="Unassembled WGS sequence"/>
</dbReference>
<gene>
    <name evidence="11" type="primary">tig</name>
    <name evidence="15" type="ORF">BAZSYMA_ACONTIG00026_4</name>
    <name evidence="16" type="ORF">BAZSYMB_SCAFFOLD00003_33</name>
</gene>
<dbReference type="AlphaFoldDB" id="A0A1H6K9L6"/>
<comment type="similarity">
    <text evidence="2 11 13">Belongs to the FKBP-type PPIase family. Tig subfamily.</text>
</comment>
<dbReference type="NCBIfam" id="TIGR00115">
    <property type="entry name" value="tig"/>
    <property type="match status" value="1"/>
</dbReference>
<evidence type="ECO:0000256" key="13">
    <source>
        <dbReference type="RuleBase" id="RU003914"/>
    </source>
</evidence>
<dbReference type="InterPro" id="IPR005215">
    <property type="entry name" value="Trig_fac"/>
</dbReference>
<dbReference type="RefSeq" id="WP_090715114.1">
    <property type="nucleotide sequence ID" value="NZ_CAESAP020000282.1"/>
</dbReference>
<dbReference type="STRING" id="235205.BAZSYMB_SCAFFOLD00003_33"/>
<feature type="domain" description="PPIase FKBP-type" evidence="14">
    <location>
        <begin position="161"/>
        <end position="241"/>
    </location>
</feature>
<evidence type="ECO:0000256" key="12">
    <source>
        <dbReference type="PROSITE-ProRule" id="PRU00277"/>
    </source>
</evidence>
<name>A0A1H6K9L6_9GAMM</name>
<dbReference type="InterPro" id="IPR008880">
    <property type="entry name" value="Trigger_fac_C"/>
</dbReference>
<evidence type="ECO:0000256" key="5">
    <source>
        <dbReference type="ARBA" id="ARBA00022618"/>
    </source>
</evidence>
<evidence type="ECO:0000256" key="4">
    <source>
        <dbReference type="ARBA" id="ARBA00016902"/>
    </source>
</evidence>
<dbReference type="GO" id="GO:0015031">
    <property type="term" value="P:protein transport"/>
    <property type="evidence" value="ECO:0007669"/>
    <property type="project" value="UniProtKB-UniRule"/>
</dbReference>
<comment type="domain">
    <text evidence="11">Consists of 3 domains; the N-terminus binds the ribosome, the middle domain has PPIase activity, while the C-terminus has intrinsic chaperone activity on its own.</text>
</comment>
<dbReference type="InterPro" id="IPR036611">
    <property type="entry name" value="Trigger_fac_ribosome-bd_sf"/>
</dbReference>
<dbReference type="PANTHER" id="PTHR30560:SF3">
    <property type="entry name" value="TRIGGER FACTOR-LIKE PROTEIN TIG, CHLOROPLASTIC"/>
    <property type="match status" value="1"/>
</dbReference>
<dbReference type="InterPro" id="IPR037041">
    <property type="entry name" value="Trigger_fac_C_sf"/>
</dbReference>
<evidence type="ECO:0000256" key="7">
    <source>
        <dbReference type="ARBA" id="ARBA00023186"/>
    </source>
</evidence>
<dbReference type="GO" id="GO:0043022">
    <property type="term" value="F:ribosome binding"/>
    <property type="evidence" value="ECO:0007669"/>
    <property type="project" value="TreeGrafter"/>
</dbReference>
<dbReference type="InterPro" id="IPR008881">
    <property type="entry name" value="Trigger_fac_ribosome-bd_bac"/>
</dbReference>
<evidence type="ECO:0000256" key="9">
    <source>
        <dbReference type="ARBA" id="ARBA00023306"/>
    </source>
</evidence>
<evidence type="ECO:0000256" key="10">
    <source>
        <dbReference type="ARBA" id="ARBA00029986"/>
    </source>
</evidence>
<dbReference type="EC" id="5.2.1.8" evidence="3 11"/>
<evidence type="ECO:0000256" key="2">
    <source>
        <dbReference type="ARBA" id="ARBA00005464"/>
    </source>
</evidence>
<dbReference type="Pfam" id="PF00254">
    <property type="entry name" value="FKBP_C"/>
    <property type="match status" value="1"/>
</dbReference>
<dbReference type="InterPro" id="IPR001179">
    <property type="entry name" value="PPIase_FKBP_dom"/>
</dbReference>
<protein>
    <recommendedName>
        <fullName evidence="4 11">Trigger factor</fullName>
        <shortName evidence="11">TF</shortName>
        <ecNumber evidence="3 11">5.2.1.8</ecNumber>
    </recommendedName>
    <alternativeName>
        <fullName evidence="10 11">PPIase</fullName>
    </alternativeName>
</protein>
<dbReference type="InterPro" id="IPR046357">
    <property type="entry name" value="PPIase_dom_sf"/>
</dbReference>
<dbReference type="HAMAP" id="MF_00303">
    <property type="entry name" value="Trigger_factor_Tig"/>
    <property type="match status" value="1"/>
</dbReference>
<evidence type="ECO:0000313" key="18">
    <source>
        <dbReference type="Proteomes" id="UP000198988"/>
    </source>
</evidence>
<dbReference type="FunFam" id="3.10.50.40:FF:000001">
    <property type="entry name" value="Trigger factor"/>
    <property type="match status" value="1"/>
</dbReference>
<dbReference type="GO" id="GO:0051301">
    <property type="term" value="P:cell division"/>
    <property type="evidence" value="ECO:0007669"/>
    <property type="project" value="UniProtKB-KW"/>
</dbReference>
<dbReference type="Pfam" id="PF05697">
    <property type="entry name" value="Trigger_N"/>
    <property type="match status" value="1"/>
</dbReference>
<keyword evidence="8 11" id="KW-0413">Isomerase</keyword>
<dbReference type="Gene3D" id="3.30.70.1050">
    <property type="entry name" value="Trigger factor ribosome-binding domain"/>
    <property type="match status" value="1"/>
</dbReference>
<evidence type="ECO:0000256" key="8">
    <source>
        <dbReference type="ARBA" id="ARBA00023235"/>
    </source>
</evidence>
<dbReference type="PANTHER" id="PTHR30560">
    <property type="entry name" value="TRIGGER FACTOR CHAPERONE AND PEPTIDYL-PROLYL CIS/TRANS ISOMERASE"/>
    <property type="match status" value="1"/>
</dbReference>
<comment type="catalytic activity">
    <reaction evidence="1 11 12">
        <text>[protein]-peptidylproline (omega=180) = [protein]-peptidylproline (omega=0)</text>
        <dbReference type="Rhea" id="RHEA:16237"/>
        <dbReference type="Rhea" id="RHEA-COMP:10747"/>
        <dbReference type="Rhea" id="RHEA-COMP:10748"/>
        <dbReference type="ChEBI" id="CHEBI:83833"/>
        <dbReference type="ChEBI" id="CHEBI:83834"/>
        <dbReference type="EC" id="5.2.1.8"/>
    </reaction>
</comment>
<dbReference type="PROSITE" id="PS50059">
    <property type="entry name" value="FKBP_PPIASE"/>
    <property type="match status" value="1"/>
</dbReference>
<sequence>MKTSLEKLEGLKRALTVELSIDIFKQKADQVLRGMASKVSVDGFRKGKVPLSIMRKQFGGRASSDAVNEIVNDTLTEALADAKVTPASRPAITKIDTENKDTFSYTVTFEVFPEIKVADFSKLKIIQTEVKITKADEEKTLKGLSEQATEYKSVKRKSKEGDQVTIDFKGMLDGEVFEGGVASDFKMVLGKGSMIAGFEDGLLDVAAEKSVTLNLTFPKEYHAPQLAGKDVVFEVEIKEVAAPQSPKLDDEFAKRFGEKDIDDLKKSMKAQMQVELDNRLNNQNKDDLFGALLEANDFEVPQESINNEAQSLKQEMEQRLQQQGMPSQGNMPASAFNPEAQRRVKLGLLVNQISSDNKFNASKEQIDTKLNEMATAYSGEAQQMLDYYNAEPSRLATIELMVVEQMVQDLILESAKVTIQKKTFEEVTQQ</sequence>
<evidence type="ECO:0000259" key="14">
    <source>
        <dbReference type="PROSITE" id="PS50059"/>
    </source>
</evidence>
<proteinExistence type="inferred from homology"/>
<keyword evidence="5 11" id="KW-0132">Cell division</keyword>
<dbReference type="Pfam" id="PF05698">
    <property type="entry name" value="Trigger_C"/>
    <property type="match status" value="1"/>
</dbReference>
<organism evidence="16 17">
    <name type="scientific">Bathymodiolus azoricus thioautotrophic gill symbiont</name>
    <dbReference type="NCBI Taxonomy" id="235205"/>
    <lineage>
        <taxon>Bacteria</taxon>
        <taxon>Pseudomonadati</taxon>
        <taxon>Pseudomonadota</taxon>
        <taxon>Gammaproteobacteria</taxon>
        <taxon>sulfur-oxidizing symbionts</taxon>
    </lineage>
</organism>
<evidence type="ECO:0000313" key="16">
    <source>
        <dbReference type="EMBL" id="SEH72133.1"/>
    </source>
</evidence>
<evidence type="ECO:0000313" key="17">
    <source>
        <dbReference type="Proteomes" id="UP000198559"/>
    </source>
</evidence>
<dbReference type="Gene3D" id="3.10.50.40">
    <property type="match status" value="1"/>
</dbReference>
<dbReference type="GO" id="GO:0044183">
    <property type="term" value="F:protein folding chaperone"/>
    <property type="evidence" value="ECO:0007669"/>
    <property type="project" value="TreeGrafter"/>
</dbReference>
<dbReference type="Gene3D" id="1.10.3120.10">
    <property type="entry name" value="Trigger factor, C-terminal domain"/>
    <property type="match status" value="1"/>
</dbReference>
<dbReference type="GO" id="GO:0005737">
    <property type="term" value="C:cytoplasm"/>
    <property type="evidence" value="ECO:0007669"/>
    <property type="project" value="UniProtKB-SubCell"/>
</dbReference>
<keyword evidence="9 11" id="KW-0131">Cell cycle</keyword>
<keyword evidence="11" id="KW-0963">Cytoplasm</keyword>
<dbReference type="PIRSF" id="PIRSF003095">
    <property type="entry name" value="Trigger_factor"/>
    <property type="match status" value="1"/>
</dbReference>